<name>A0A5N6ES39_9EURO</name>
<gene>
    <name evidence="1" type="ORF">BDV33DRAFT_203448</name>
</gene>
<protein>
    <recommendedName>
        <fullName evidence="3">F-box domain-containing protein</fullName>
    </recommendedName>
</protein>
<dbReference type="EMBL" id="ML733429">
    <property type="protein sequence ID" value="KAB8220362.1"/>
    <property type="molecule type" value="Genomic_DNA"/>
</dbReference>
<accession>A0A5N6ES39</accession>
<proteinExistence type="predicted"/>
<evidence type="ECO:0000313" key="1">
    <source>
        <dbReference type="EMBL" id="KAB8220362.1"/>
    </source>
</evidence>
<keyword evidence="2" id="KW-1185">Reference proteome</keyword>
<dbReference type="AlphaFoldDB" id="A0A5N6ES39"/>
<reference evidence="1 2" key="1">
    <citation type="submission" date="2019-04" db="EMBL/GenBank/DDBJ databases">
        <title>Fungal friends and foes A comparative genomics study of 23 Aspergillus species from section Flavi.</title>
        <authorList>
            <consortium name="DOE Joint Genome Institute"/>
            <person name="Kjaerbolling I."/>
            <person name="Vesth T.C."/>
            <person name="Frisvad J.C."/>
            <person name="Nybo J.L."/>
            <person name="Theobald S."/>
            <person name="Kildgaard S."/>
            <person name="Petersen T.I."/>
            <person name="Kuo A."/>
            <person name="Sato A."/>
            <person name="Lyhne E.K."/>
            <person name="Kogle M.E."/>
            <person name="Wiebenga A."/>
            <person name="Kun R.S."/>
            <person name="Lubbers R.J."/>
            <person name="Makela M.R."/>
            <person name="Barry K."/>
            <person name="Chovatia M."/>
            <person name="Clum A."/>
            <person name="Daum C."/>
            <person name="Haridas S."/>
            <person name="He G."/>
            <person name="LaButti K."/>
            <person name="Lipzen A."/>
            <person name="Mondo S."/>
            <person name="Pangilinan J."/>
            <person name="Riley R."/>
            <person name="Salamov A."/>
            <person name="Simmons B.A."/>
            <person name="Magnuson J.K."/>
            <person name="Henrissat B."/>
            <person name="Mortensen U.H."/>
            <person name="Larsen T.O."/>
            <person name="De vries R.P."/>
            <person name="Grigoriev I.V."/>
            <person name="Machida M."/>
            <person name="Baker S.E."/>
            <person name="Andersen M.R."/>
        </authorList>
    </citation>
    <scope>NUCLEOTIDE SEQUENCE [LARGE SCALE GENOMIC DNA]</scope>
    <source>
        <strain evidence="1 2">CBS 126849</strain>
    </source>
</reference>
<sequence>MTQNFKDYSYDGNPHCYICGYTFYMIPYDPKATSLRKHDGAVFHNAEDVEDLHLFRRKAWWAVHRLILCNQEEHTCHISAVAVCTIMSAPLNEGHGLVSRPWRQRQIERVVEPRFHDYHREPQRCWEWVGYRVHGRCWELLLYHELGATAEKNLAIVLAALRQRYKMGYLRKTEIPEMTTEDPVRTKCVSEAIGMALEQADRRKLKSKRRQSVRKSVRQTGTCNLPVEILYMISNYLPSQAIANMEKAWGFRFSNTFWYSRIPTKIFHEVEDVADEDLDWQRLCLKLERRLEKSEALNTRRYLFECLDEILSIVKTMGGQLNLHH</sequence>
<evidence type="ECO:0008006" key="3">
    <source>
        <dbReference type="Google" id="ProtNLM"/>
    </source>
</evidence>
<dbReference type="Proteomes" id="UP000326799">
    <property type="component" value="Unassembled WGS sequence"/>
</dbReference>
<evidence type="ECO:0000313" key="2">
    <source>
        <dbReference type="Proteomes" id="UP000326799"/>
    </source>
</evidence>
<organism evidence="1 2">
    <name type="scientific">Aspergillus novoparasiticus</name>
    <dbReference type="NCBI Taxonomy" id="986946"/>
    <lineage>
        <taxon>Eukaryota</taxon>
        <taxon>Fungi</taxon>
        <taxon>Dikarya</taxon>
        <taxon>Ascomycota</taxon>
        <taxon>Pezizomycotina</taxon>
        <taxon>Eurotiomycetes</taxon>
        <taxon>Eurotiomycetidae</taxon>
        <taxon>Eurotiales</taxon>
        <taxon>Aspergillaceae</taxon>
        <taxon>Aspergillus</taxon>
        <taxon>Aspergillus subgen. Circumdati</taxon>
    </lineage>
</organism>